<proteinExistence type="predicted"/>
<accession>A0A8K0XJQ0</accession>
<feature type="region of interest" description="Disordered" evidence="1">
    <location>
        <begin position="327"/>
        <end position="355"/>
    </location>
</feature>
<evidence type="ECO:0000313" key="2">
    <source>
        <dbReference type="EMBL" id="KAH8077266.1"/>
    </source>
</evidence>
<evidence type="ECO:0000256" key="1">
    <source>
        <dbReference type="SAM" id="MobiDB-lite"/>
    </source>
</evidence>
<dbReference type="AlphaFoldDB" id="A0A8K0XJQ0"/>
<feature type="compositionally biased region" description="Basic and acidic residues" evidence="1">
    <location>
        <begin position="331"/>
        <end position="340"/>
    </location>
</feature>
<sequence length="396" mass="46136">MDDLFSSSLADAFFTYENRNGNEHLMERDDTIIAIHKLKEEYIPPNQGTCLVPPYQQDDYRFELLRLMQRVEKMDRNLHDLCGVILPREIVEPLVWIIETARLQFRLFAHDPPVFILPFEAINTFTVALMNTELAVLAVQDVRATIAAYLDGRRRTTSLNYCFRHALRRYLTTFVHPVCVNGDFDIEEQMELRLQSRVRELRVVFNPESYRWGDPHLDILPCESIFSLMDEDLPHPSISELEDAFYPHRVYCPSCVVPWLVPPSFVCTSPPTGSNNLGLPWKRTSMAPPIGSYDVEVPLKRSATKLPKRSTISPPWRRRRPQLFMDDSDLETFRDDRSDDTLVGEEEDREGAGKQSVPEYVDPICFPHSRHYHWMSYIPMGPIWSLVRNIFRTMTL</sequence>
<keyword evidence="3" id="KW-1185">Reference proteome</keyword>
<name>A0A8K0XJQ0_9AGAR</name>
<dbReference type="Proteomes" id="UP000813824">
    <property type="component" value="Unassembled WGS sequence"/>
</dbReference>
<reference evidence="2" key="1">
    <citation type="journal article" date="2021" name="New Phytol.">
        <title>Evolutionary innovations through gain and loss of genes in the ectomycorrhizal Boletales.</title>
        <authorList>
            <person name="Wu G."/>
            <person name="Miyauchi S."/>
            <person name="Morin E."/>
            <person name="Kuo A."/>
            <person name="Drula E."/>
            <person name="Varga T."/>
            <person name="Kohler A."/>
            <person name="Feng B."/>
            <person name="Cao Y."/>
            <person name="Lipzen A."/>
            <person name="Daum C."/>
            <person name="Hundley H."/>
            <person name="Pangilinan J."/>
            <person name="Johnson J."/>
            <person name="Barry K."/>
            <person name="LaButti K."/>
            <person name="Ng V."/>
            <person name="Ahrendt S."/>
            <person name="Min B."/>
            <person name="Choi I.G."/>
            <person name="Park H."/>
            <person name="Plett J.M."/>
            <person name="Magnuson J."/>
            <person name="Spatafora J.W."/>
            <person name="Nagy L.G."/>
            <person name="Henrissat B."/>
            <person name="Grigoriev I.V."/>
            <person name="Yang Z.L."/>
            <person name="Xu J."/>
            <person name="Martin F.M."/>
        </authorList>
    </citation>
    <scope>NUCLEOTIDE SEQUENCE</scope>
    <source>
        <strain evidence="2">KKN 215</strain>
    </source>
</reference>
<dbReference type="EMBL" id="JAEVFJ010000065">
    <property type="protein sequence ID" value="KAH8077266.1"/>
    <property type="molecule type" value="Genomic_DNA"/>
</dbReference>
<evidence type="ECO:0000313" key="3">
    <source>
        <dbReference type="Proteomes" id="UP000813824"/>
    </source>
</evidence>
<protein>
    <submittedName>
        <fullName evidence="2">Uncharacterized protein</fullName>
    </submittedName>
</protein>
<organism evidence="2 3">
    <name type="scientific">Cristinia sonorae</name>
    <dbReference type="NCBI Taxonomy" id="1940300"/>
    <lineage>
        <taxon>Eukaryota</taxon>
        <taxon>Fungi</taxon>
        <taxon>Dikarya</taxon>
        <taxon>Basidiomycota</taxon>
        <taxon>Agaricomycotina</taxon>
        <taxon>Agaricomycetes</taxon>
        <taxon>Agaricomycetidae</taxon>
        <taxon>Agaricales</taxon>
        <taxon>Pleurotineae</taxon>
        <taxon>Stephanosporaceae</taxon>
        <taxon>Cristinia</taxon>
    </lineage>
</organism>
<gene>
    <name evidence="2" type="ORF">BXZ70DRAFT_704976</name>
</gene>
<comment type="caution">
    <text evidence="2">The sequence shown here is derived from an EMBL/GenBank/DDBJ whole genome shotgun (WGS) entry which is preliminary data.</text>
</comment>